<evidence type="ECO:0000259" key="2">
    <source>
        <dbReference type="Pfam" id="PF13670"/>
    </source>
</evidence>
<dbReference type="SUPFAM" id="SSF54593">
    <property type="entry name" value="Glyoxalase/Bleomycin resistance protein/Dihydroxybiphenyl dioxygenase"/>
    <property type="match status" value="1"/>
</dbReference>
<dbReference type="RefSeq" id="WP_113290127.1">
    <property type="nucleotide sequence ID" value="NZ_QNTQ01000014.1"/>
</dbReference>
<sequence>MTRTILFTAALATATALFAVGVQASDDDARRFGDMPPRAEWMSVADLAQKLEAQGYTIREIDTEYGVYEVEMTDPNGMRVEAYLHPVTGEPVQRRARDRDWGDDD</sequence>
<feature type="chain" id="PRO_5016578583" evidence="1">
    <location>
        <begin position="25"/>
        <end position="105"/>
    </location>
</feature>
<dbReference type="Pfam" id="PF13670">
    <property type="entry name" value="PepSY_2"/>
    <property type="match status" value="1"/>
</dbReference>
<protein>
    <submittedName>
        <fullName evidence="3">PepSY domain-containing protein</fullName>
    </submittedName>
</protein>
<dbReference type="AlphaFoldDB" id="A0A365U5Z3"/>
<keyword evidence="4" id="KW-1185">Reference proteome</keyword>
<comment type="caution">
    <text evidence="3">The sequence shown here is derived from an EMBL/GenBank/DDBJ whole genome shotgun (WGS) entry which is preliminary data.</text>
</comment>
<gene>
    <name evidence="3" type="ORF">DRV85_14125</name>
</gene>
<evidence type="ECO:0000256" key="1">
    <source>
        <dbReference type="SAM" id="SignalP"/>
    </source>
</evidence>
<accession>A0A365U5Z3</accession>
<evidence type="ECO:0000313" key="3">
    <source>
        <dbReference type="EMBL" id="RBI83787.1"/>
    </source>
</evidence>
<evidence type="ECO:0000313" key="4">
    <source>
        <dbReference type="Proteomes" id="UP000253370"/>
    </source>
</evidence>
<dbReference type="EMBL" id="QNTQ01000014">
    <property type="protein sequence ID" value="RBI83787.1"/>
    <property type="molecule type" value="Genomic_DNA"/>
</dbReference>
<feature type="domain" description="PepSY" evidence="2">
    <location>
        <begin position="9"/>
        <end position="94"/>
    </location>
</feature>
<organism evidence="3 4">
    <name type="scientific">Rhodosalinus halophilus</name>
    <dbReference type="NCBI Taxonomy" id="2259333"/>
    <lineage>
        <taxon>Bacteria</taxon>
        <taxon>Pseudomonadati</taxon>
        <taxon>Pseudomonadota</taxon>
        <taxon>Alphaproteobacteria</taxon>
        <taxon>Rhodobacterales</taxon>
        <taxon>Paracoccaceae</taxon>
        <taxon>Rhodosalinus</taxon>
    </lineage>
</organism>
<proteinExistence type="predicted"/>
<feature type="signal peptide" evidence="1">
    <location>
        <begin position="1"/>
        <end position="24"/>
    </location>
</feature>
<dbReference type="InterPro" id="IPR025711">
    <property type="entry name" value="PepSY"/>
</dbReference>
<reference evidence="3 4" key="1">
    <citation type="submission" date="2018-07" db="EMBL/GenBank/DDBJ databases">
        <title>Rhodosalinus sp. strain E84T genomic sequence and assembly.</title>
        <authorList>
            <person name="Liu Z.-W."/>
            <person name="Lu D.-C."/>
        </authorList>
    </citation>
    <scope>NUCLEOTIDE SEQUENCE [LARGE SCALE GENOMIC DNA]</scope>
    <source>
        <strain evidence="3 4">E84</strain>
    </source>
</reference>
<keyword evidence="1" id="KW-0732">Signal</keyword>
<name>A0A365U5Z3_9RHOB</name>
<dbReference type="OrthoDB" id="7365433at2"/>
<dbReference type="InterPro" id="IPR029068">
    <property type="entry name" value="Glyas_Bleomycin-R_OHBP_Dase"/>
</dbReference>
<dbReference type="Proteomes" id="UP000253370">
    <property type="component" value="Unassembled WGS sequence"/>
</dbReference>